<dbReference type="InterPro" id="IPR024077">
    <property type="entry name" value="Neurolysin/TOP_dom2"/>
</dbReference>
<dbReference type="GO" id="GO:0005829">
    <property type="term" value="C:cytosol"/>
    <property type="evidence" value="ECO:0007669"/>
    <property type="project" value="UniProtKB-ARBA"/>
</dbReference>
<evidence type="ECO:0000259" key="10">
    <source>
        <dbReference type="Pfam" id="PF01432"/>
    </source>
</evidence>
<evidence type="ECO:0000313" key="12">
    <source>
        <dbReference type="EMBL" id="KTD69302.1"/>
    </source>
</evidence>
<dbReference type="InterPro" id="IPR024079">
    <property type="entry name" value="MetalloPept_cat_dom_sf"/>
</dbReference>
<dbReference type="Pfam" id="PF01432">
    <property type="entry name" value="Peptidase_M3"/>
    <property type="match status" value="1"/>
</dbReference>
<dbReference type="Proteomes" id="UP000054926">
    <property type="component" value="Unassembled WGS sequence"/>
</dbReference>
<keyword evidence="6 9" id="KW-0482">Metalloprotease</keyword>
<keyword evidence="13" id="KW-1185">Reference proteome</keyword>
<dbReference type="PATRIC" id="fig|947033.5.peg.2611"/>
<dbReference type="CDD" id="cd06456">
    <property type="entry name" value="M3A_DCP"/>
    <property type="match status" value="1"/>
</dbReference>
<dbReference type="GO" id="GO:0006508">
    <property type="term" value="P:proteolysis"/>
    <property type="evidence" value="ECO:0007669"/>
    <property type="project" value="UniProtKB-KW"/>
</dbReference>
<feature type="domain" description="Peptidase M3A/M3B catalytic" evidence="10">
    <location>
        <begin position="214"/>
        <end position="669"/>
    </location>
</feature>
<evidence type="ECO:0000259" key="11">
    <source>
        <dbReference type="Pfam" id="PF19310"/>
    </source>
</evidence>
<dbReference type="GO" id="GO:0004222">
    <property type="term" value="F:metalloendopeptidase activity"/>
    <property type="evidence" value="ECO:0007669"/>
    <property type="project" value="UniProtKB-EC"/>
</dbReference>
<dbReference type="FunFam" id="3.40.390.10:FF:000009">
    <property type="entry name" value="Oligopeptidase A"/>
    <property type="match status" value="1"/>
</dbReference>
<dbReference type="PANTHER" id="PTHR43660">
    <property type="entry name" value="DIPEPTIDYL CARBOXYPEPTIDASE"/>
    <property type="match status" value="1"/>
</dbReference>
<evidence type="ECO:0000256" key="8">
    <source>
        <dbReference type="ARBA" id="ARBA00026100"/>
    </source>
</evidence>
<dbReference type="RefSeq" id="WP_058511252.1">
    <property type="nucleotide sequence ID" value="NZ_DAIOMV010000005.1"/>
</dbReference>
<evidence type="ECO:0000256" key="2">
    <source>
        <dbReference type="ARBA" id="ARBA00022670"/>
    </source>
</evidence>
<dbReference type="Pfam" id="PF19310">
    <property type="entry name" value="TOP_N"/>
    <property type="match status" value="1"/>
</dbReference>
<evidence type="ECO:0000256" key="9">
    <source>
        <dbReference type="RuleBase" id="RU003435"/>
    </source>
</evidence>
<dbReference type="EMBL" id="LNYY01000019">
    <property type="protein sequence ID" value="KTD69302.1"/>
    <property type="molecule type" value="Genomic_DNA"/>
</dbReference>
<keyword evidence="4 9" id="KW-0378">Hydrolase</keyword>
<comment type="caution">
    <text evidence="12">The sequence shown here is derived from an EMBL/GenBank/DDBJ whole genome shotgun (WGS) entry which is preliminary data.</text>
</comment>
<protein>
    <recommendedName>
        <fullName evidence="8">oligopeptidase A</fullName>
        <ecNumber evidence="8">3.4.24.70</ecNumber>
    </recommendedName>
</protein>
<keyword evidence="5 9" id="KW-0862">Zinc</keyword>
<accession>A0A0W0ZKE7</accession>
<evidence type="ECO:0000256" key="7">
    <source>
        <dbReference type="ARBA" id="ARBA00024603"/>
    </source>
</evidence>
<comment type="catalytic activity">
    <reaction evidence="7">
        <text>Hydrolysis of oligopeptides, with broad specificity. Gly or Ala commonly occur as P1 or P1' residues, but more distant residues are also important, as is shown by the fact that Z-Gly-Pro-Gly-|-Gly-Pro-Ala is cleaved, but not Z-(Gly)(5).</text>
        <dbReference type="EC" id="3.4.24.70"/>
    </reaction>
</comment>
<dbReference type="SUPFAM" id="SSF55486">
    <property type="entry name" value="Metalloproteases ('zincins'), catalytic domain"/>
    <property type="match status" value="1"/>
</dbReference>
<dbReference type="Gene3D" id="3.40.390.10">
    <property type="entry name" value="Collagenase (Catalytic Domain)"/>
    <property type="match status" value="1"/>
</dbReference>
<reference evidence="12 13" key="1">
    <citation type="submission" date="2015-11" db="EMBL/GenBank/DDBJ databases">
        <title>Genomic analysis of 38 Legionella species identifies large and diverse effector repertoires.</title>
        <authorList>
            <person name="Burstein D."/>
            <person name="Amaro F."/>
            <person name="Zusman T."/>
            <person name="Lifshitz Z."/>
            <person name="Cohen O."/>
            <person name="Gilbert J.A."/>
            <person name="Pupko T."/>
            <person name="Shuman H.A."/>
            <person name="Segal G."/>
        </authorList>
    </citation>
    <scope>NUCLEOTIDE SEQUENCE [LARGE SCALE GENOMIC DNA]</scope>
    <source>
        <strain evidence="12 13">IMVS3376</strain>
    </source>
</reference>
<sequence length="672" mass="76476">MSAPVGLPQFSRIDVKQFQSHLDAILKKHLEQVDRLLKENPHYTWDNLMYPLDDMADELERFWSPLSHLHGVMDSPELRKCYDACLPLLSAYESTMGHNHELYEAIKSIDKHSLNPVQQKLIDDSLRDFELSGVALNKEHKKRFEAIQTRLDDLTNQFEHNILDATQAFTLHIKDPARLAGLPEHALNTAKELAAEKHLEGHVLTLEYPCYQAVMTYAEDRALREEMYQAYITRASDQGPNAGTYDNTPLIQEILALRDEKAKLLGFNNYAELSIATKMAESTAEVRNFLDDLIGRIHTQATTEFKQLEQFAAEKFQLKVVKPWDVGYLSEKRRQALFTLSQEDLRPYFPQPKVMQGLFDLVKKLYGMSIEEIKGVDIWHKDVQCYCVVDEHNTVRGYVFTDLFARSNKHSGAWMDSLQSRRKLEDGSVQLPIATLTCNFAKASANKPATLSHEEVVTLFHEFGHCLHHILTQVDYLGASGINGVEWDAVELPSQFFENWCWENSGLAVLTAHVDTGEPLPNSLFERLIAAKNFQSAMAMIRQMEFAVFDFRIHQEYVANQASLVDDILADVRSKTCVVPVVPYNRFAHSFSHIFGGGYSAGYYSYSWAEVLSSDAFSRFEEEGVLNPQTGHDFLHYILEVGSAKKAAEAYKEFRGRPATVDALLRHNGIQG</sequence>
<comment type="cofactor">
    <cofactor evidence="9">
        <name>Zn(2+)</name>
        <dbReference type="ChEBI" id="CHEBI:29105"/>
    </cofactor>
    <text evidence="9">Binds 1 zinc ion.</text>
</comment>
<evidence type="ECO:0000256" key="6">
    <source>
        <dbReference type="ARBA" id="ARBA00023049"/>
    </source>
</evidence>
<dbReference type="EC" id="3.4.24.70" evidence="8"/>
<evidence type="ECO:0000313" key="13">
    <source>
        <dbReference type="Proteomes" id="UP000054926"/>
    </source>
</evidence>
<dbReference type="Gene3D" id="1.10.1370.10">
    <property type="entry name" value="Neurolysin, domain 3"/>
    <property type="match status" value="1"/>
</dbReference>
<name>A0A0W0ZKE7_9GAMM</name>
<comment type="similarity">
    <text evidence="1 9">Belongs to the peptidase M3 family.</text>
</comment>
<dbReference type="InterPro" id="IPR001567">
    <property type="entry name" value="Pept_M3A_M3B_dom"/>
</dbReference>
<keyword evidence="3 9" id="KW-0479">Metal-binding</keyword>
<gene>
    <name evidence="12" type="primary">prlC</name>
    <name evidence="12" type="ORF">Lste_2460</name>
</gene>
<evidence type="ECO:0000256" key="5">
    <source>
        <dbReference type="ARBA" id="ARBA00022833"/>
    </source>
</evidence>
<evidence type="ECO:0000256" key="4">
    <source>
        <dbReference type="ARBA" id="ARBA00022801"/>
    </source>
</evidence>
<dbReference type="OrthoDB" id="9773538at2"/>
<evidence type="ECO:0000256" key="3">
    <source>
        <dbReference type="ARBA" id="ARBA00022723"/>
    </source>
</evidence>
<keyword evidence="2 9" id="KW-0645">Protease</keyword>
<evidence type="ECO:0000256" key="1">
    <source>
        <dbReference type="ARBA" id="ARBA00006040"/>
    </source>
</evidence>
<dbReference type="InterPro" id="IPR045090">
    <property type="entry name" value="Pept_M3A_M3B"/>
</dbReference>
<dbReference type="STRING" id="947033.Lste_2460"/>
<dbReference type="AlphaFoldDB" id="A0A0W0ZKE7"/>
<organism evidence="12 13">
    <name type="scientific">Legionella steelei</name>
    <dbReference type="NCBI Taxonomy" id="947033"/>
    <lineage>
        <taxon>Bacteria</taxon>
        <taxon>Pseudomonadati</taxon>
        <taxon>Pseudomonadota</taxon>
        <taxon>Gammaproteobacteria</taxon>
        <taxon>Legionellales</taxon>
        <taxon>Legionellaceae</taxon>
        <taxon>Legionella</taxon>
    </lineage>
</organism>
<dbReference type="GO" id="GO:0046872">
    <property type="term" value="F:metal ion binding"/>
    <property type="evidence" value="ECO:0007669"/>
    <property type="project" value="UniProtKB-UniRule"/>
</dbReference>
<feature type="domain" description="Oligopeptidase A N-terminal" evidence="11">
    <location>
        <begin position="27"/>
        <end position="141"/>
    </location>
</feature>
<proteinExistence type="inferred from homology"/>
<dbReference type="PANTHER" id="PTHR43660:SF1">
    <property type="entry name" value="DIPEPTIDYL CARBOXYPEPTIDASE"/>
    <property type="match status" value="1"/>
</dbReference>
<dbReference type="InterPro" id="IPR045666">
    <property type="entry name" value="OpdA_N"/>
</dbReference>
<dbReference type="InterPro" id="IPR034005">
    <property type="entry name" value="M3A_DCP"/>
</dbReference>